<name>A0A448DYI4_PSEFL</name>
<organism evidence="1 2">
    <name type="scientific">Pseudomonas fluorescens</name>
    <dbReference type="NCBI Taxonomy" id="294"/>
    <lineage>
        <taxon>Bacteria</taxon>
        <taxon>Pseudomonadati</taxon>
        <taxon>Pseudomonadota</taxon>
        <taxon>Gammaproteobacteria</taxon>
        <taxon>Pseudomonadales</taxon>
        <taxon>Pseudomonadaceae</taxon>
        <taxon>Pseudomonas</taxon>
    </lineage>
</organism>
<evidence type="ECO:0000313" key="1">
    <source>
        <dbReference type="EMBL" id="VEF11884.1"/>
    </source>
</evidence>
<gene>
    <name evidence="1" type="ORF">NCTC9428_03511</name>
</gene>
<evidence type="ECO:0000313" key="2">
    <source>
        <dbReference type="Proteomes" id="UP000281909"/>
    </source>
</evidence>
<protein>
    <submittedName>
        <fullName evidence="1">Uncharacterized protein</fullName>
    </submittedName>
</protein>
<sequence length="91" mass="10269">MLRELSVRALWDGCREPSRSPRLGPVGFHPRASASRPARSACQFDLTSALEGFDLEASVWPPAESAITTELLLDEFYRRVQLVLYLFKNCV</sequence>
<dbReference type="EMBL" id="LR134318">
    <property type="protein sequence ID" value="VEF11884.1"/>
    <property type="molecule type" value="Genomic_DNA"/>
</dbReference>
<proteinExistence type="predicted"/>
<dbReference type="AlphaFoldDB" id="A0A448DYI4"/>
<accession>A0A448DYI4</accession>
<dbReference type="Proteomes" id="UP000281909">
    <property type="component" value="Chromosome"/>
</dbReference>
<reference evidence="1 2" key="1">
    <citation type="submission" date="2018-12" db="EMBL/GenBank/DDBJ databases">
        <authorList>
            <consortium name="Pathogen Informatics"/>
        </authorList>
    </citation>
    <scope>NUCLEOTIDE SEQUENCE [LARGE SCALE GENOMIC DNA]</scope>
    <source>
        <strain evidence="1 2">NCTC9428</strain>
    </source>
</reference>